<evidence type="ECO:0000313" key="2">
    <source>
        <dbReference type="Proteomes" id="UP000011064"/>
    </source>
</evidence>
<gene>
    <name evidence="1" type="ORF">GMDG_02769</name>
</gene>
<name>L8G415_PSED2</name>
<protein>
    <submittedName>
        <fullName evidence="1">Uncharacterized protein</fullName>
    </submittedName>
</protein>
<dbReference type="EMBL" id="GL573208">
    <property type="protein sequence ID" value="ELR07887.1"/>
    <property type="molecule type" value="Genomic_DNA"/>
</dbReference>
<dbReference type="HOGENOM" id="CLU_1816619_0_0_1"/>
<dbReference type="Proteomes" id="UP000011064">
    <property type="component" value="Unassembled WGS sequence"/>
</dbReference>
<organism evidence="1 2">
    <name type="scientific">Pseudogymnoascus destructans (strain ATCC MYA-4855 / 20631-21)</name>
    <name type="common">Bat white-nose syndrome fungus</name>
    <name type="synonym">Geomyces destructans</name>
    <dbReference type="NCBI Taxonomy" id="658429"/>
    <lineage>
        <taxon>Eukaryota</taxon>
        <taxon>Fungi</taxon>
        <taxon>Dikarya</taxon>
        <taxon>Ascomycota</taxon>
        <taxon>Pezizomycotina</taxon>
        <taxon>Leotiomycetes</taxon>
        <taxon>Thelebolales</taxon>
        <taxon>Thelebolaceae</taxon>
        <taxon>Pseudogymnoascus</taxon>
    </lineage>
</organism>
<dbReference type="AlphaFoldDB" id="L8G415"/>
<evidence type="ECO:0000313" key="1">
    <source>
        <dbReference type="EMBL" id="ELR07887.1"/>
    </source>
</evidence>
<sequence>MVKHTIIPLLQVSSPEMPSFSRIIPMKPQLALHLHHQIRPLFHATGPLQRILLSSGSVLSHHTPTISHPFSHLNILSALPPPRSRHKQPSSIQPSGYPTFKELVATSFLPLQPPVVVCRRTDCAVDERTTCLLMSCDARASR</sequence>
<dbReference type="InParanoid" id="L8G415"/>
<reference evidence="2" key="1">
    <citation type="submission" date="2010-09" db="EMBL/GenBank/DDBJ databases">
        <title>The genome sequence of Geomyces destructans 20631-21.</title>
        <authorList>
            <consortium name="The Broad Institute Genome Sequencing Platform"/>
            <person name="Cuomo C.A."/>
            <person name="Blehert D.S."/>
            <person name="Lorch J.M."/>
            <person name="Young S.K."/>
            <person name="Zeng Q."/>
            <person name="Gargeya S."/>
            <person name="Fitzgerald M."/>
            <person name="Haas B."/>
            <person name="Abouelleil A."/>
            <person name="Alvarado L."/>
            <person name="Arachchi H.M."/>
            <person name="Berlin A."/>
            <person name="Brown A."/>
            <person name="Chapman S.B."/>
            <person name="Chen Z."/>
            <person name="Dunbar C."/>
            <person name="Freedman E."/>
            <person name="Gearin G."/>
            <person name="Gellesch M."/>
            <person name="Goldberg J."/>
            <person name="Griggs A."/>
            <person name="Gujja S."/>
            <person name="Heiman D."/>
            <person name="Howarth C."/>
            <person name="Larson L."/>
            <person name="Lui A."/>
            <person name="MacDonald P.J.P."/>
            <person name="Montmayeur A."/>
            <person name="Murphy C."/>
            <person name="Neiman D."/>
            <person name="Pearson M."/>
            <person name="Priest M."/>
            <person name="Roberts A."/>
            <person name="Saif S."/>
            <person name="Shea T."/>
            <person name="Shenoy N."/>
            <person name="Sisk P."/>
            <person name="Stolte C."/>
            <person name="Sykes S."/>
            <person name="Wortman J."/>
            <person name="Nusbaum C."/>
            <person name="Birren B."/>
        </authorList>
    </citation>
    <scope>NUCLEOTIDE SEQUENCE [LARGE SCALE GENOMIC DNA]</scope>
    <source>
        <strain evidence="2">ATCC MYA-4855 / 20631-21</strain>
    </source>
</reference>
<proteinExistence type="predicted"/>
<keyword evidence="2" id="KW-1185">Reference proteome</keyword>
<dbReference type="VEuPathDB" id="FungiDB:GMDG_02769"/>
<accession>L8G415</accession>